<dbReference type="EMBL" id="METQ01000037">
    <property type="protein sequence ID" value="OGC09138.1"/>
    <property type="molecule type" value="Genomic_DNA"/>
</dbReference>
<protein>
    <submittedName>
        <fullName evidence="1">Restriction endonuclease</fullName>
    </submittedName>
</protein>
<dbReference type="GO" id="GO:0009307">
    <property type="term" value="P:DNA restriction-modification system"/>
    <property type="evidence" value="ECO:0007669"/>
    <property type="project" value="InterPro"/>
</dbReference>
<name>A0A1F4RLV6_UNCSA</name>
<evidence type="ECO:0000313" key="2">
    <source>
        <dbReference type="Proteomes" id="UP000179095"/>
    </source>
</evidence>
<dbReference type="GO" id="GO:0003677">
    <property type="term" value="F:DNA binding"/>
    <property type="evidence" value="ECO:0007669"/>
    <property type="project" value="InterPro"/>
</dbReference>
<keyword evidence="1" id="KW-0378">Hydrolase</keyword>
<evidence type="ECO:0000313" key="1">
    <source>
        <dbReference type="EMBL" id="OGC09138.1"/>
    </source>
</evidence>
<proteinExistence type="predicted"/>
<dbReference type="GO" id="GO:0009036">
    <property type="term" value="F:type II site-specific deoxyribonuclease activity"/>
    <property type="evidence" value="ECO:0007669"/>
    <property type="project" value="InterPro"/>
</dbReference>
<reference evidence="1 2" key="1">
    <citation type="journal article" date="2016" name="Nat. Commun.">
        <title>Thousands of microbial genomes shed light on interconnected biogeochemical processes in an aquifer system.</title>
        <authorList>
            <person name="Anantharaman K."/>
            <person name="Brown C.T."/>
            <person name="Hug L.A."/>
            <person name="Sharon I."/>
            <person name="Castelle C.J."/>
            <person name="Probst A.J."/>
            <person name="Thomas B.C."/>
            <person name="Singh A."/>
            <person name="Wilkins M.J."/>
            <person name="Karaoz U."/>
            <person name="Brodie E.L."/>
            <person name="Williams K.H."/>
            <person name="Hubbard S.S."/>
            <person name="Banfield J.F."/>
        </authorList>
    </citation>
    <scope>NUCLEOTIDE SEQUENCE [LARGE SCALE GENOMIC DNA]</scope>
</reference>
<dbReference type="Proteomes" id="UP000179095">
    <property type="component" value="Unassembled WGS sequence"/>
</dbReference>
<sequence length="316" mass="36214">MAINANKPALWKKDIAESVDYYNKWFIKFAPKTFRITRKDTSNTVLETFKLTSNLQKLTPAILKKHPSIIQTLRMSNCPPIARDRLVGLTSIAKHLILSMEEGKLPPQMKGKVLDEYLNRICSIICKLIDSDIIPWLEEDRTPDAHECERASTIIADRLCGAVADPIIRNAQEQRQLMNILKYLEKLGYKYLSPSEITDWQNMKKGTFTFRLNISVGNKHKVNIPIDVVIMPNKAGANQYPILIEAKSAGDFTNTNKRRKEEATKIRQLKDTYGAKINFMLFLCGYFDSGYLGYEAAEGIDWIWEHRIDDMIKLGL</sequence>
<accession>A0A1F4RLV6</accession>
<dbReference type="InterPro" id="IPR019072">
    <property type="entry name" value="Restrct_endonuc_II_XamI"/>
</dbReference>
<gene>
    <name evidence="1" type="ORF">A3F86_01540</name>
</gene>
<dbReference type="Pfam" id="PF09572">
    <property type="entry name" value="RE_XamI"/>
    <property type="match status" value="1"/>
</dbReference>
<keyword evidence="1" id="KW-0540">Nuclease</keyword>
<keyword evidence="1" id="KW-0255">Endonuclease</keyword>
<organism evidence="1 2">
    <name type="scientific">candidate division WOR-1 bacterium RIFCSPLOWO2_12_FULL_45_9</name>
    <dbReference type="NCBI Taxonomy" id="1802568"/>
    <lineage>
        <taxon>Bacteria</taxon>
        <taxon>Bacillati</taxon>
        <taxon>Saganbacteria</taxon>
    </lineage>
</organism>
<comment type="caution">
    <text evidence="1">The sequence shown here is derived from an EMBL/GenBank/DDBJ whole genome shotgun (WGS) entry which is preliminary data.</text>
</comment>
<dbReference type="AlphaFoldDB" id="A0A1F4RLV6"/>